<evidence type="ECO:0000256" key="2">
    <source>
        <dbReference type="SAM" id="MobiDB-lite"/>
    </source>
</evidence>
<gene>
    <name evidence="3" type="ORF">DCK97_09640</name>
</gene>
<name>A0A3B9IIW8_9PROT</name>
<sequence>MIDWMEKARRLQDFYAGRLSADEAEALRRDLGWPALMPMNLSGAGMQDAWTRGLAANKAMFDAMTAAPGGLPDPARMGAAAMAMAAAAAPAMEAWRQAAAGTLRGFGGFESTAQPAPEAPAERPASAPEAAPAAKPAPAAEIETWRQRLDALNRELQTAVATLRSLQEAPDADPAAVEATLKRLQELNAAATEAMQGYHAALAAGAAGPGAGKG</sequence>
<organism evidence="3 4">
    <name type="scientific">Tistrella mobilis</name>
    <dbReference type="NCBI Taxonomy" id="171437"/>
    <lineage>
        <taxon>Bacteria</taxon>
        <taxon>Pseudomonadati</taxon>
        <taxon>Pseudomonadota</taxon>
        <taxon>Alphaproteobacteria</taxon>
        <taxon>Geminicoccales</taxon>
        <taxon>Geminicoccaceae</taxon>
        <taxon>Tistrella</taxon>
    </lineage>
</organism>
<feature type="coiled-coil region" evidence="1">
    <location>
        <begin position="142"/>
        <end position="169"/>
    </location>
</feature>
<feature type="region of interest" description="Disordered" evidence="2">
    <location>
        <begin position="107"/>
        <end position="140"/>
    </location>
</feature>
<evidence type="ECO:0000313" key="4">
    <source>
        <dbReference type="Proteomes" id="UP000257706"/>
    </source>
</evidence>
<accession>A0A3B9IIW8</accession>
<keyword evidence="1" id="KW-0175">Coiled coil</keyword>
<reference evidence="3 4" key="1">
    <citation type="journal article" date="2018" name="Nat. Biotechnol.">
        <title>A standardized bacterial taxonomy based on genome phylogeny substantially revises the tree of life.</title>
        <authorList>
            <person name="Parks D.H."/>
            <person name="Chuvochina M."/>
            <person name="Waite D.W."/>
            <person name="Rinke C."/>
            <person name="Skarshewski A."/>
            <person name="Chaumeil P.A."/>
            <person name="Hugenholtz P."/>
        </authorList>
    </citation>
    <scope>NUCLEOTIDE SEQUENCE [LARGE SCALE GENOMIC DNA]</scope>
    <source>
        <strain evidence="3">UBA8739</strain>
    </source>
</reference>
<comment type="caution">
    <text evidence="3">The sequence shown here is derived from an EMBL/GenBank/DDBJ whole genome shotgun (WGS) entry which is preliminary data.</text>
</comment>
<protein>
    <submittedName>
        <fullName evidence="3">Uncharacterized protein</fullName>
    </submittedName>
</protein>
<proteinExistence type="predicted"/>
<dbReference type="Proteomes" id="UP000257706">
    <property type="component" value="Unassembled WGS sequence"/>
</dbReference>
<evidence type="ECO:0000256" key="1">
    <source>
        <dbReference type="SAM" id="Coils"/>
    </source>
</evidence>
<dbReference type="EMBL" id="DMAI01000148">
    <property type="protein sequence ID" value="HAE47668.1"/>
    <property type="molecule type" value="Genomic_DNA"/>
</dbReference>
<feature type="compositionally biased region" description="Low complexity" evidence="2">
    <location>
        <begin position="122"/>
        <end position="140"/>
    </location>
</feature>
<evidence type="ECO:0000313" key="3">
    <source>
        <dbReference type="EMBL" id="HAE47668.1"/>
    </source>
</evidence>
<dbReference type="AlphaFoldDB" id="A0A3B9IIW8"/>